<evidence type="ECO:0000256" key="12">
    <source>
        <dbReference type="ARBA" id="ARBA00023160"/>
    </source>
</evidence>
<dbReference type="InterPro" id="IPR032821">
    <property type="entry name" value="PKS_assoc"/>
</dbReference>
<dbReference type="PANTHER" id="PTHR43775:SF7">
    <property type="entry name" value="FATTY ACID SYNTHASE"/>
    <property type="match status" value="1"/>
</dbReference>
<dbReference type="InterPro" id="IPR020841">
    <property type="entry name" value="PKS_Beta-ketoAc_synthase_dom"/>
</dbReference>
<dbReference type="PROSITE" id="PS52004">
    <property type="entry name" value="KS3_2"/>
    <property type="match status" value="1"/>
</dbReference>
<evidence type="ECO:0000256" key="9">
    <source>
        <dbReference type="ARBA" id="ARBA00023002"/>
    </source>
</evidence>
<sequence length="507" mass="55223">MANREKIVACGMSGRLPDSDDLQEFWDHLMNKDTLVRKNLRKWDSEFLKLPARSGMLKNLSTFDASFFGVLPAEANTTDPQLRILLEVAYESIIDGGFNPPELKGSNTGVYIGSSYAEANIVLCGGSEAKGGSAFTGSVPAFLANRLSYYFDFKGPSYTLDAACASGLLVLEVAFKDILNGKCDYALVGAVCINLRPQMTASLDNLQVLSPDGTCKTFDKLADGYERAVGSVALFITRESLCRRVHGHLVHSITSHCGFVQQGISFPSLEAQTELFRRVLSETGISPDEIEYIEAHGTGTRAGDPIEANAIHRVFCQNRTKDNPLLIGSVKTNMGHSECAAGLISILKVLMIMSKGFIPPQVHFHNPKPDIIGLMNGSLKVVTEPTKYLGGPIGVNAFGFGGVNVTAIVKPYKVKRQDYACTIPKILVSSGRTKEGVTKTLQYMAANMTDGAFHFLANQVAHSPVESMPYRGFKIQMDENGIEYVTKVKQTCNRPVCTLFVACNFLD</sequence>
<dbReference type="GO" id="GO:0006633">
    <property type="term" value="P:fatty acid biosynthetic process"/>
    <property type="evidence" value="ECO:0007669"/>
    <property type="project" value="UniProtKB-KW"/>
</dbReference>
<evidence type="ECO:0000256" key="6">
    <source>
        <dbReference type="ARBA" id="ARBA00022801"/>
    </source>
</evidence>
<evidence type="ECO:0000256" key="5">
    <source>
        <dbReference type="ARBA" id="ARBA00022679"/>
    </source>
</evidence>
<dbReference type="SUPFAM" id="SSF53901">
    <property type="entry name" value="Thiolase-like"/>
    <property type="match status" value="1"/>
</dbReference>
<gene>
    <name evidence="17" type="ORF">HOLleu_26738</name>
</gene>
<keyword evidence="12" id="KW-0275">Fatty acid biosynthesis</keyword>
<keyword evidence="3" id="KW-0596">Phosphopantetheine</keyword>
<dbReference type="CDD" id="cd00833">
    <property type="entry name" value="PKS"/>
    <property type="match status" value="1"/>
</dbReference>
<dbReference type="AlphaFoldDB" id="A0A9Q1H316"/>
<keyword evidence="5 15" id="KW-0808">Transferase</keyword>
<evidence type="ECO:0000313" key="17">
    <source>
        <dbReference type="EMBL" id="KAJ8030346.1"/>
    </source>
</evidence>
<keyword evidence="13" id="KW-0511">Multifunctional enzyme</keyword>
<accession>A0A9Q1H316</accession>
<evidence type="ECO:0000313" key="18">
    <source>
        <dbReference type="Proteomes" id="UP001152320"/>
    </source>
</evidence>
<evidence type="ECO:0000256" key="10">
    <source>
        <dbReference type="ARBA" id="ARBA00023027"/>
    </source>
</evidence>
<dbReference type="InterPro" id="IPR050091">
    <property type="entry name" value="PKS_NRPS_Biosynth_Enz"/>
</dbReference>
<keyword evidence="18" id="KW-1185">Reference proteome</keyword>
<comment type="caution">
    <text evidence="17">The sequence shown here is derived from an EMBL/GenBank/DDBJ whole genome shotgun (WGS) entry which is preliminary data.</text>
</comment>
<dbReference type="PROSITE" id="PS00606">
    <property type="entry name" value="KS3_1"/>
    <property type="match status" value="1"/>
</dbReference>
<evidence type="ECO:0000256" key="7">
    <source>
        <dbReference type="ARBA" id="ARBA00022832"/>
    </source>
</evidence>
<dbReference type="InterPro" id="IPR018201">
    <property type="entry name" value="Ketoacyl_synth_AS"/>
</dbReference>
<evidence type="ECO:0000256" key="15">
    <source>
        <dbReference type="RuleBase" id="RU003694"/>
    </source>
</evidence>
<evidence type="ECO:0000256" key="4">
    <source>
        <dbReference type="ARBA" id="ARBA00022516"/>
    </source>
</evidence>
<proteinExistence type="inferred from homology"/>
<dbReference type="EMBL" id="JAIZAY010000013">
    <property type="protein sequence ID" value="KAJ8030346.1"/>
    <property type="molecule type" value="Genomic_DNA"/>
</dbReference>
<evidence type="ECO:0000256" key="14">
    <source>
        <dbReference type="ARBA" id="ARBA00044883"/>
    </source>
</evidence>
<comment type="catalytic activity">
    <reaction evidence="14">
        <text>acetyl-CoA + n malonyl-CoA + 2n NADPH + 2n H(+) = a long-chain fatty acid + (n+1) CoA + n CO2 + 2n NADP(+).</text>
        <dbReference type="EC" id="2.3.1.85"/>
    </reaction>
</comment>
<dbReference type="InterPro" id="IPR016039">
    <property type="entry name" value="Thiolase-like"/>
</dbReference>
<dbReference type="Pfam" id="PF02801">
    <property type="entry name" value="Ketoacyl-synt_C"/>
    <property type="match status" value="1"/>
</dbReference>
<comment type="similarity">
    <text evidence="15">Belongs to the thiolase-like superfamily. Beta-ketoacyl-ACP synthases family.</text>
</comment>
<evidence type="ECO:0000256" key="13">
    <source>
        <dbReference type="ARBA" id="ARBA00023268"/>
    </source>
</evidence>
<reference evidence="17" key="1">
    <citation type="submission" date="2021-10" db="EMBL/GenBank/DDBJ databases">
        <title>Tropical sea cucumber genome reveals ecological adaptation and Cuvierian tubules defense mechanism.</title>
        <authorList>
            <person name="Chen T."/>
        </authorList>
    </citation>
    <scope>NUCLEOTIDE SEQUENCE</scope>
    <source>
        <strain evidence="17">Nanhai2018</strain>
        <tissue evidence="17">Muscle</tissue>
    </source>
</reference>
<keyword evidence="9" id="KW-0560">Oxidoreductase</keyword>
<evidence type="ECO:0000256" key="3">
    <source>
        <dbReference type="ARBA" id="ARBA00022450"/>
    </source>
</evidence>
<dbReference type="GO" id="GO:0016491">
    <property type="term" value="F:oxidoreductase activity"/>
    <property type="evidence" value="ECO:0007669"/>
    <property type="project" value="UniProtKB-KW"/>
</dbReference>
<dbReference type="Gene3D" id="3.30.70.3290">
    <property type="match status" value="1"/>
</dbReference>
<keyword evidence="7" id="KW-0276">Fatty acid metabolism</keyword>
<dbReference type="GO" id="GO:0016787">
    <property type="term" value="F:hydrolase activity"/>
    <property type="evidence" value="ECO:0007669"/>
    <property type="project" value="UniProtKB-KW"/>
</dbReference>
<keyword evidence="4" id="KW-0444">Lipid biosynthesis</keyword>
<dbReference type="GO" id="GO:0004312">
    <property type="term" value="F:fatty acid synthase activity"/>
    <property type="evidence" value="ECO:0007669"/>
    <property type="project" value="UniProtKB-EC"/>
</dbReference>
<dbReference type="Pfam" id="PF16197">
    <property type="entry name" value="KAsynt_C_assoc"/>
    <property type="match status" value="1"/>
</dbReference>
<evidence type="ECO:0000256" key="11">
    <source>
        <dbReference type="ARBA" id="ARBA00023098"/>
    </source>
</evidence>
<evidence type="ECO:0000259" key="16">
    <source>
        <dbReference type="PROSITE" id="PS52004"/>
    </source>
</evidence>
<dbReference type="EC" id="2.3.1.85" evidence="1"/>
<dbReference type="Gene3D" id="3.40.47.10">
    <property type="match status" value="1"/>
</dbReference>
<dbReference type="PANTHER" id="PTHR43775">
    <property type="entry name" value="FATTY ACID SYNTHASE"/>
    <property type="match status" value="1"/>
</dbReference>
<feature type="domain" description="Ketosynthase family 3 (KS3)" evidence="16">
    <location>
        <begin position="4"/>
        <end position="411"/>
    </location>
</feature>
<evidence type="ECO:0000256" key="8">
    <source>
        <dbReference type="ARBA" id="ARBA00022857"/>
    </source>
</evidence>
<protein>
    <recommendedName>
        <fullName evidence="2">Fatty acid synthase</fullName>
        <ecNumber evidence="1">2.3.1.85</ecNumber>
    </recommendedName>
</protein>
<keyword evidence="10" id="KW-0520">NAD</keyword>
<dbReference type="OrthoDB" id="10065950at2759"/>
<keyword evidence="6" id="KW-0378">Hydrolase</keyword>
<dbReference type="SMART" id="SM00825">
    <property type="entry name" value="PKS_KS"/>
    <property type="match status" value="1"/>
</dbReference>
<keyword evidence="8" id="KW-0521">NADP</keyword>
<dbReference type="GO" id="GO:0005737">
    <property type="term" value="C:cytoplasm"/>
    <property type="evidence" value="ECO:0007669"/>
    <property type="project" value="TreeGrafter"/>
</dbReference>
<dbReference type="Proteomes" id="UP001152320">
    <property type="component" value="Chromosome 13"/>
</dbReference>
<keyword evidence="11" id="KW-0443">Lipid metabolism</keyword>
<evidence type="ECO:0000256" key="1">
    <source>
        <dbReference type="ARBA" id="ARBA00012873"/>
    </source>
</evidence>
<dbReference type="InterPro" id="IPR014030">
    <property type="entry name" value="Ketoacyl_synth_N"/>
</dbReference>
<evidence type="ECO:0000256" key="2">
    <source>
        <dbReference type="ARBA" id="ARBA00018769"/>
    </source>
</evidence>
<name>A0A9Q1H316_HOLLE</name>
<dbReference type="GO" id="GO:0004315">
    <property type="term" value="F:3-oxoacyl-[acyl-carrier-protein] synthase activity"/>
    <property type="evidence" value="ECO:0007669"/>
    <property type="project" value="InterPro"/>
</dbReference>
<dbReference type="InterPro" id="IPR014031">
    <property type="entry name" value="Ketoacyl_synth_C"/>
</dbReference>
<organism evidence="17 18">
    <name type="scientific">Holothuria leucospilota</name>
    <name type="common">Black long sea cucumber</name>
    <name type="synonym">Mertensiothuria leucospilota</name>
    <dbReference type="NCBI Taxonomy" id="206669"/>
    <lineage>
        <taxon>Eukaryota</taxon>
        <taxon>Metazoa</taxon>
        <taxon>Echinodermata</taxon>
        <taxon>Eleutherozoa</taxon>
        <taxon>Echinozoa</taxon>
        <taxon>Holothuroidea</taxon>
        <taxon>Aspidochirotacea</taxon>
        <taxon>Aspidochirotida</taxon>
        <taxon>Holothuriidae</taxon>
        <taxon>Holothuria</taxon>
    </lineage>
</organism>
<dbReference type="Pfam" id="PF00109">
    <property type="entry name" value="ketoacyl-synt"/>
    <property type="match status" value="1"/>
</dbReference>